<feature type="domain" description="Calponin-homology (CH)" evidence="4">
    <location>
        <begin position="150"/>
        <end position="254"/>
    </location>
</feature>
<dbReference type="SUPFAM" id="SSF47576">
    <property type="entry name" value="Calponin-homology domain, CH-domain"/>
    <property type="match status" value="1"/>
</dbReference>
<dbReference type="PROSITE" id="PS50021">
    <property type="entry name" value="CH"/>
    <property type="match status" value="2"/>
</dbReference>
<organism evidence="5 6">
    <name type="scientific">Porites evermanni</name>
    <dbReference type="NCBI Taxonomy" id="104178"/>
    <lineage>
        <taxon>Eukaryota</taxon>
        <taxon>Metazoa</taxon>
        <taxon>Cnidaria</taxon>
        <taxon>Anthozoa</taxon>
        <taxon>Hexacorallia</taxon>
        <taxon>Scleractinia</taxon>
        <taxon>Fungiina</taxon>
        <taxon>Poritidae</taxon>
        <taxon>Porites</taxon>
    </lineage>
</organism>
<name>A0ABN8SDH0_9CNID</name>
<evidence type="ECO:0000256" key="2">
    <source>
        <dbReference type="ARBA" id="ARBA00023203"/>
    </source>
</evidence>
<dbReference type="InterPro" id="IPR001715">
    <property type="entry name" value="CH_dom"/>
</dbReference>
<dbReference type="PANTHER" id="PTHR19961:SF18">
    <property type="entry name" value="FI19014P1"/>
    <property type="match status" value="1"/>
</dbReference>
<dbReference type="Pfam" id="PF00307">
    <property type="entry name" value="CH"/>
    <property type="match status" value="2"/>
</dbReference>
<accession>A0ABN8SDH0</accession>
<keyword evidence="3" id="KW-0175">Coiled coil</keyword>
<feature type="coiled-coil region" evidence="3">
    <location>
        <begin position="352"/>
        <end position="453"/>
    </location>
</feature>
<comment type="caution">
    <text evidence="5">The sequence shown here is derived from an EMBL/GenBank/DDBJ whole genome shotgun (WGS) entry which is preliminary data.</text>
</comment>
<dbReference type="InterPro" id="IPR039959">
    <property type="entry name" value="Fimbrin/Plastin"/>
</dbReference>
<keyword evidence="2" id="KW-0009">Actin-binding</keyword>
<gene>
    <name evidence="5" type="ORF">PEVE_00018992</name>
</gene>
<feature type="domain" description="Calponin-homology (CH)" evidence="4">
    <location>
        <begin position="8"/>
        <end position="122"/>
    </location>
</feature>
<evidence type="ECO:0000259" key="4">
    <source>
        <dbReference type="PROSITE" id="PS50021"/>
    </source>
</evidence>
<sequence length="619" mass="72152">MGKYPLTLAELEALVLHVNTVLGRDNDLDCLPIKPPQRLYQAQKNGVLFCKLINRIKRGTIPSSKINKQVRNIHQALENQKLVIEGTRNIGCEIHNISAEDLWSGMEHHVLEILWQIIRVGLLSQVNIEEQPKLALLRKSEEDWAEFSKLPPEEPLIRWVNYHLRRSTYRGPDMTNFDSSLKDSVIYCYLLHQLAPERCNLSPLGEQDLFVRANKVLIMAELIGCRKYLTAHELVKGNPRLNLAFLANLFQVRPGLECHYSDMDNFRLTEELNMALSRCHFVEEERNVLLQVRREMSEEFKDTRKKLEDRLRELEIIKRKALRLEDENKHLTGVEEMHQLLKAENSLFQSQLDDMKALLKDSQATIKNQEITINSLKTEKEVLIKEYEDKLNELQSKISTISRKQTTMVLQKEALTYERDLLKRKHDKCEAENKRLQTQVDRRQRHVQQLRQLFKSFTSDKALAETLYGKLDFSSLQSINGKYKAFKFCQDGGPSLEGTKPQVFLLKDNFLFVFNSETEEELPKDVFRLDQATINEEENRTLQLRFTQKEISYFIKVSPDSKLKELQQELEASADWWTERTRTSPGSRFKDIVRTNMLTSGVSKTKRNLKLAPLITADI</sequence>
<evidence type="ECO:0000256" key="3">
    <source>
        <dbReference type="SAM" id="Coils"/>
    </source>
</evidence>
<dbReference type="InterPro" id="IPR036872">
    <property type="entry name" value="CH_dom_sf"/>
</dbReference>
<dbReference type="SMART" id="SM00033">
    <property type="entry name" value="CH"/>
    <property type="match status" value="2"/>
</dbReference>
<protein>
    <recommendedName>
        <fullName evidence="4">Calponin-homology (CH) domain-containing protein</fullName>
    </recommendedName>
</protein>
<dbReference type="Proteomes" id="UP001159427">
    <property type="component" value="Unassembled WGS sequence"/>
</dbReference>
<dbReference type="Gene3D" id="1.10.418.10">
    <property type="entry name" value="Calponin-like domain"/>
    <property type="match status" value="2"/>
</dbReference>
<dbReference type="EMBL" id="CALNXI010002570">
    <property type="protein sequence ID" value="CAH3189014.1"/>
    <property type="molecule type" value="Genomic_DNA"/>
</dbReference>
<keyword evidence="1" id="KW-0677">Repeat</keyword>
<keyword evidence="6" id="KW-1185">Reference proteome</keyword>
<dbReference type="PANTHER" id="PTHR19961">
    <property type="entry name" value="FIMBRIN/PLASTIN"/>
    <property type="match status" value="1"/>
</dbReference>
<reference evidence="5 6" key="1">
    <citation type="submission" date="2022-05" db="EMBL/GenBank/DDBJ databases">
        <authorList>
            <consortium name="Genoscope - CEA"/>
            <person name="William W."/>
        </authorList>
    </citation>
    <scope>NUCLEOTIDE SEQUENCE [LARGE SCALE GENOMIC DNA]</scope>
</reference>
<dbReference type="CDD" id="cd21217">
    <property type="entry name" value="CH_PLS_FIM_rpt1"/>
    <property type="match status" value="1"/>
</dbReference>
<evidence type="ECO:0000256" key="1">
    <source>
        <dbReference type="ARBA" id="ARBA00022737"/>
    </source>
</evidence>
<proteinExistence type="predicted"/>
<evidence type="ECO:0000313" key="5">
    <source>
        <dbReference type="EMBL" id="CAH3189014.1"/>
    </source>
</evidence>
<evidence type="ECO:0000313" key="6">
    <source>
        <dbReference type="Proteomes" id="UP001159427"/>
    </source>
</evidence>
<feature type="coiled-coil region" evidence="3">
    <location>
        <begin position="297"/>
        <end position="327"/>
    </location>
</feature>